<dbReference type="AlphaFoldDB" id="W7HUQ7"/>
<dbReference type="PROSITE" id="PS51257">
    <property type="entry name" value="PROKAR_LIPOPROTEIN"/>
    <property type="match status" value="1"/>
</dbReference>
<dbReference type="HOGENOM" id="CLU_1012032_0_0_1"/>
<feature type="compositionally biased region" description="Low complexity" evidence="1">
    <location>
        <begin position="8"/>
        <end position="31"/>
    </location>
</feature>
<dbReference type="EMBL" id="KI966452">
    <property type="protein sequence ID" value="EWC43772.1"/>
    <property type="molecule type" value="Genomic_DNA"/>
</dbReference>
<reference evidence="2 3" key="1">
    <citation type="submission" date="2013-05" db="EMBL/GenBank/DDBJ databases">
        <title>Drechslerella stenobrocha genome reveals carnivorous origination and mechanical trapping mechanism of predatory fungi.</title>
        <authorList>
            <person name="Liu X."/>
            <person name="Zhang W."/>
            <person name="Liu K."/>
        </authorList>
    </citation>
    <scope>NUCLEOTIDE SEQUENCE [LARGE SCALE GENOMIC DNA]</scope>
    <source>
        <strain evidence="2 3">248</strain>
    </source>
</reference>
<gene>
    <name evidence="2" type="ORF">DRE_07337</name>
</gene>
<dbReference type="Proteomes" id="UP000024837">
    <property type="component" value="Unassembled WGS sequence"/>
</dbReference>
<evidence type="ECO:0000256" key="1">
    <source>
        <dbReference type="SAM" id="MobiDB-lite"/>
    </source>
</evidence>
<feature type="compositionally biased region" description="Basic and acidic residues" evidence="1">
    <location>
        <begin position="37"/>
        <end position="57"/>
    </location>
</feature>
<feature type="region of interest" description="Disordered" evidence="1">
    <location>
        <begin position="1"/>
        <end position="68"/>
    </location>
</feature>
<name>W7HUQ7_9PEZI</name>
<keyword evidence="3" id="KW-1185">Reference proteome</keyword>
<sequence>MSDQKLVPSSSPEHSESHSAASIPHSAASSACSFRTAADREPDGLVEGGEAKGKEPESNVIPPTSSTMVLHSDPNDCYPIDIYAPPARVTSFQTTLDCTNATPGAGCTNTKTGAMGSTIHSKYAPTPPPKPFARQNAVQAQISCLQGQEQISGVPKQPTMLLFMILATRDNHETRKCEYTIRYKSSQQEPRFPNCPAKEGVFPFEALCPFKAVVYSMRLFHTTNPFKAKDMRVDDKRYRMSCNDHAEVMKWNWPKCIEKEWSRCLIWDGDFPKAE</sequence>
<evidence type="ECO:0000313" key="3">
    <source>
        <dbReference type="Proteomes" id="UP000024837"/>
    </source>
</evidence>
<dbReference type="OrthoDB" id="5424830at2759"/>
<organism evidence="2 3">
    <name type="scientific">Drechslerella stenobrocha 248</name>
    <dbReference type="NCBI Taxonomy" id="1043628"/>
    <lineage>
        <taxon>Eukaryota</taxon>
        <taxon>Fungi</taxon>
        <taxon>Dikarya</taxon>
        <taxon>Ascomycota</taxon>
        <taxon>Pezizomycotina</taxon>
        <taxon>Orbiliomycetes</taxon>
        <taxon>Orbiliales</taxon>
        <taxon>Orbiliaceae</taxon>
        <taxon>Drechslerella</taxon>
    </lineage>
</organism>
<evidence type="ECO:0000313" key="2">
    <source>
        <dbReference type="EMBL" id="EWC43772.1"/>
    </source>
</evidence>
<proteinExistence type="predicted"/>
<protein>
    <submittedName>
        <fullName evidence="2">Uncharacterized protein</fullName>
    </submittedName>
</protein>
<accession>W7HUQ7</accession>